<keyword evidence="2" id="KW-1185">Reference proteome</keyword>
<reference evidence="1 2" key="1">
    <citation type="submission" date="2021-06" db="EMBL/GenBank/DDBJ databases">
        <title>Caerostris extrusa draft genome.</title>
        <authorList>
            <person name="Kono N."/>
            <person name="Arakawa K."/>
        </authorList>
    </citation>
    <scope>NUCLEOTIDE SEQUENCE [LARGE SCALE GENOMIC DNA]</scope>
</reference>
<dbReference type="Proteomes" id="UP001054945">
    <property type="component" value="Unassembled WGS sequence"/>
</dbReference>
<evidence type="ECO:0000313" key="2">
    <source>
        <dbReference type="Proteomes" id="UP001054945"/>
    </source>
</evidence>
<name>A0AAV4NZI3_CAEEX</name>
<protein>
    <submittedName>
        <fullName evidence="1">Uncharacterized protein</fullName>
    </submittedName>
</protein>
<gene>
    <name evidence="1" type="ORF">CEXT_334691</name>
</gene>
<dbReference type="EMBL" id="BPLR01021454">
    <property type="protein sequence ID" value="GIX89824.1"/>
    <property type="molecule type" value="Genomic_DNA"/>
</dbReference>
<evidence type="ECO:0000313" key="1">
    <source>
        <dbReference type="EMBL" id="GIX89824.1"/>
    </source>
</evidence>
<sequence>MVCIQPFDFLHRSIALMFHKNLPQANPDPADEDSGSRMALCGDVRNGVPAAMFDQRKLQLMEDVWMAILLVESSLCWYKMHFG</sequence>
<organism evidence="1 2">
    <name type="scientific">Caerostris extrusa</name>
    <name type="common">Bark spider</name>
    <name type="synonym">Caerostris bankana</name>
    <dbReference type="NCBI Taxonomy" id="172846"/>
    <lineage>
        <taxon>Eukaryota</taxon>
        <taxon>Metazoa</taxon>
        <taxon>Ecdysozoa</taxon>
        <taxon>Arthropoda</taxon>
        <taxon>Chelicerata</taxon>
        <taxon>Arachnida</taxon>
        <taxon>Araneae</taxon>
        <taxon>Araneomorphae</taxon>
        <taxon>Entelegynae</taxon>
        <taxon>Araneoidea</taxon>
        <taxon>Araneidae</taxon>
        <taxon>Caerostris</taxon>
    </lineage>
</organism>
<accession>A0AAV4NZI3</accession>
<comment type="caution">
    <text evidence="1">The sequence shown here is derived from an EMBL/GenBank/DDBJ whole genome shotgun (WGS) entry which is preliminary data.</text>
</comment>
<proteinExistence type="predicted"/>
<dbReference type="AlphaFoldDB" id="A0AAV4NZI3"/>